<dbReference type="RefSeq" id="WP_343917523.1">
    <property type="nucleotide sequence ID" value="NZ_BAAAJT010000002.1"/>
</dbReference>
<evidence type="ECO:0008006" key="4">
    <source>
        <dbReference type="Google" id="ProtNLM"/>
    </source>
</evidence>
<protein>
    <recommendedName>
        <fullName evidence="4">CsbD family protein</fullName>
    </recommendedName>
</protein>
<evidence type="ECO:0000313" key="2">
    <source>
        <dbReference type="EMBL" id="MFD1946917.1"/>
    </source>
</evidence>
<feature type="region of interest" description="Disordered" evidence="1">
    <location>
        <begin position="1"/>
        <end position="57"/>
    </location>
</feature>
<organism evidence="2 3">
    <name type="scientific">Nocardioides aestuarii</name>
    <dbReference type="NCBI Taxonomy" id="252231"/>
    <lineage>
        <taxon>Bacteria</taxon>
        <taxon>Bacillati</taxon>
        <taxon>Actinomycetota</taxon>
        <taxon>Actinomycetes</taxon>
        <taxon>Propionibacteriales</taxon>
        <taxon>Nocardioidaceae</taxon>
        <taxon>Nocardioides</taxon>
    </lineage>
</organism>
<gene>
    <name evidence="2" type="ORF">ACFSDE_08935</name>
</gene>
<proteinExistence type="predicted"/>
<accession>A0ABW4TMH8</accession>
<sequence>MLRSIANRVLSGGRRTATPTTGRSTTGGGATGGSANREIERGAKSLIRGVSRKKRGL</sequence>
<dbReference type="Proteomes" id="UP001597351">
    <property type="component" value="Unassembled WGS sequence"/>
</dbReference>
<dbReference type="EMBL" id="JBHUGD010000003">
    <property type="protein sequence ID" value="MFD1946917.1"/>
    <property type="molecule type" value="Genomic_DNA"/>
</dbReference>
<reference evidence="3" key="1">
    <citation type="journal article" date="2019" name="Int. J. Syst. Evol. Microbiol.">
        <title>The Global Catalogue of Microorganisms (GCM) 10K type strain sequencing project: providing services to taxonomists for standard genome sequencing and annotation.</title>
        <authorList>
            <consortium name="The Broad Institute Genomics Platform"/>
            <consortium name="The Broad Institute Genome Sequencing Center for Infectious Disease"/>
            <person name="Wu L."/>
            <person name="Ma J."/>
        </authorList>
    </citation>
    <scope>NUCLEOTIDE SEQUENCE [LARGE SCALE GENOMIC DNA]</scope>
    <source>
        <strain evidence="3">CGMCC 1.12477</strain>
    </source>
</reference>
<evidence type="ECO:0000313" key="3">
    <source>
        <dbReference type="Proteomes" id="UP001597351"/>
    </source>
</evidence>
<keyword evidence="3" id="KW-1185">Reference proteome</keyword>
<feature type="compositionally biased region" description="Low complexity" evidence="1">
    <location>
        <begin position="11"/>
        <end position="24"/>
    </location>
</feature>
<comment type="caution">
    <text evidence="2">The sequence shown here is derived from an EMBL/GenBank/DDBJ whole genome shotgun (WGS) entry which is preliminary data.</text>
</comment>
<name>A0ABW4TMH8_9ACTN</name>
<evidence type="ECO:0000256" key="1">
    <source>
        <dbReference type="SAM" id="MobiDB-lite"/>
    </source>
</evidence>